<dbReference type="AlphaFoldDB" id="A0A3M7SQT7"/>
<proteinExistence type="predicted"/>
<gene>
    <name evidence="3" type="ORF">BpHYR1_051012</name>
</gene>
<feature type="signal peptide" evidence="2">
    <location>
        <begin position="1"/>
        <end position="21"/>
    </location>
</feature>
<evidence type="ECO:0000256" key="2">
    <source>
        <dbReference type="SAM" id="SignalP"/>
    </source>
</evidence>
<dbReference type="Gene3D" id="1.20.140.150">
    <property type="match status" value="1"/>
</dbReference>
<evidence type="ECO:0000313" key="3">
    <source>
        <dbReference type="EMBL" id="RNA38055.1"/>
    </source>
</evidence>
<evidence type="ECO:0000256" key="1">
    <source>
        <dbReference type="SAM" id="Phobius"/>
    </source>
</evidence>
<feature type="transmembrane region" description="Helical" evidence="1">
    <location>
        <begin position="173"/>
        <end position="191"/>
    </location>
</feature>
<dbReference type="OrthoDB" id="10403759at2759"/>
<accession>A0A3M7SQT7</accession>
<evidence type="ECO:0000313" key="4">
    <source>
        <dbReference type="Proteomes" id="UP000276133"/>
    </source>
</evidence>
<keyword evidence="4" id="KW-1185">Reference proteome</keyword>
<sequence>MSCIVTSLTFIFLLASIGAQAISFLTSYMVVNRYAPGLHDGIFQRCGGLAYFQNSINAVGSFMSKALDGSVKTFTNCYWWNSDLFKNDTIPLQLCVVFSLASVGIIGLIGIFFLISLVERFKTKSLNLFLGVLTTLNTLILVSIIIVYTFFYAKEAKITPDHKSPILYSWSYWLLYAACTGYLLTTILFCCNSSKSYDD</sequence>
<name>A0A3M7SQT7_BRAPC</name>
<feature type="transmembrane region" description="Helical" evidence="1">
    <location>
        <begin position="90"/>
        <end position="115"/>
    </location>
</feature>
<feature type="transmembrane region" description="Helical" evidence="1">
    <location>
        <begin position="127"/>
        <end position="153"/>
    </location>
</feature>
<feature type="chain" id="PRO_5018194848" evidence="2">
    <location>
        <begin position="22"/>
        <end position="199"/>
    </location>
</feature>
<comment type="caution">
    <text evidence="3">The sequence shown here is derived from an EMBL/GenBank/DDBJ whole genome shotgun (WGS) entry which is preliminary data.</text>
</comment>
<dbReference type="Proteomes" id="UP000276133">
    <property type="component" value="Unassembled WGS sequence"/>
</dbReference>
<keyword evidence="1" id="KW-0472">Membrane</keyword>
<organism evidence="3 4">
    <name type="scientific">Brachionus plicatilis</name>
    <name type="common">Marine rotifer</name>
    <name type="synonym">Brachionus muelleri</name>
    <dbReference type="NCBI Taxonomy" id="10195"/>
    <lineage>
        <taxon>Eukaryota</taxon>
        <taxon>Metazoa</taxon>
        <taxon>Spiralia</taxon>
        <taxon>Gnathifera</taxon>
        <taxon>Rotifera</taxon>
        <taxon>Eurotatoria</taxon>
        <taxon>Monogononta</taxon>
        <taxon>Pseudotrocha</taxon>
        <taxon>Ploima</taxon>
        <taxon>Brachionidae</taxon>
        <taxon>Brachionus</taxon>
    </lineage>
</organism>
<keyword evidence="1" id="KW-1133">Transmembrane helix</keyword>
<keyword evidence="1" id="KW-0812">Transmembrane</keyword>
<protein>
    <submittedName>
        <fullName evidence="3">Uncharacterized protein</fullName>
    </submittedName>
</protein>
<dbReference type="EMBL" id="REGN01000928">
    <property type="protein sequence ID" value="RNA38055.1"/>
    <property type="molecule type" value="Genomic_DNA"/>
</dbReference>
<keyword evidence="2" id="KW-0732">Signal</keyword>
<reference evidence="3 4" key="1">
    <citation type="journal article" date="2018" name="Sci. Rep.">
        <title>Genomic signatures of local adaptation to the degree of environmental predictability in rotifers.</title>
        <authorList>
            <person name="Franch-Gras L."/>
            <person name="Hahn C."/>
            <person name="Garcia-Roger E.M."/>
            <person name="Carmona M.J."/>
            <person name="Serra M."/>
            <person name="Gomez A."/>
        </authorList>
    </citation>
    <scope>NUCLEOTIDE SEQUENCE [LARGE SCALE GENOMIC DNA]</scope>
    <source>
        <strain evidence="3">HYR1</strain>
    </source>
</reference>